<comment type="caution">
    <text evidence="2">Lacks conserved residue(s) required for the propagation of feature annotation.</text>
</comment>
<feature type="domain" description="AB hydrolase-1" evidence="3">
    <location>
        <begin position="43"/>
        <end position="340"/>
    </location>
</feature>
<dbReference type="RefSeq" id="WP_239583045.1">
    <property type="nucleotide sequence ID" value="NZ_JAFBED010000016.1"/>
</dbReference>
<sequence>MTDCEFKAITGSVRIDRLELVNGEVLDKVEIAYEQVGNKNGELIIVCHALTGNQFAKGTETEKGWWHSFIGPESYIDTNDYQVITMNVLGGCNGSTGPTSLNPDTGERYGRDFPSVTVRDMVHAQYLALRMLGYEKAKAVIGGSLGGMQVLEWGILYPDYADILIPMAVTPYFTDYALAFNCIGRRAIMTDPLWNNGNYRENEMLNGLEIARMVGLVTYRSAGLFNHRFNRERKHTEDSVTEYQVDSYMKYQGEKFTRRFDANCYLSLLEAMDQFDIGWDRGGWRQALSQIKSSVCMIGFSKDLLYPTSMIRETVEELKAHGKSASYVEVETEFGHDGFLVEFDKWGFEVKRLLEKKERREVTHV</sequence>
<comment type="subunit">
    <text evidence="2">Homodimer.</text>
</comment>
<dbReference type="SUPFAM" id="SSF53474">
    <property type="entry name" value="alpha/beta-Hydrolases"/>
    <property type="match status" value="1"/>
</dbReference>
<dbReference type="NCBIfam" id="NF001209">
    <property type="entry name" value="PRK00175.1"/>
    <property type="match status" value="1"/>
</dbReference>
<comment type="function">
    <text evidence="2">Transfers an acetyl group from acetyl-CoA to L-homoserine, forming acetyl-L-homoserine.</text>
</comment>
<evidence type="ECO:0000259" key="3">
    <source>
        <dbReference type="Pfam" id="PF00561"/>
    </source>
</evidence>
<comment type="pathway">
    <text evidence="2">Amino-acid biosynthesis; L-methionine biosynthesis via de novo pathway; O-acetyl-L-homoserine from L-homoserine: step 1/1.</text>
</comment>
<dbReference type="InterPro" id="IPR000073">
    <property type="entry name" value="AB_hydrolase_1"/>
</dbReference>
<proteinExistence type="inferred from homology"/>
<evidence type="ECO:0000256" key="2">
    <source>
        <dbReference type="HAMAP-Rule" id="MF_00296"/>
    </source>
</evidence>
<dbReference type="PIRSF" id="PIRSF000443">
    <property type="entry name" value="Homoser_Ac_trans"/>
    <property type="match status" value="1"/>
</dbReference>
<evidence type="ECO:0000256" key="1">
    <source>
        <dbReference type="ARBA" id="ARBA00022679"/>
    </source>
</evidence>
<dbReference type="PANTHER" id="PTHR32268">
    <property type="entry name" value="HOMOSERINE O-ACETYLTRANSFERASE"/>
    <property type="match status" value="1"/>
</dbReference>
<keyword evidence="2" id="KW-0486">Methionine biosynthesis</keyword>
<protein>
    <recommendedName>
        <fullName evidence="2">Homoserine O-acetyltransferase</fullName>
        <shortName evidence="2">HAT</shortName>
        <ecNumber evidence="2">2.3.1.31</ecNumber>
    </recommendedName>
    <alternativeName>
        <fullName evidence="2">Homoserine transacetylase</fullName>
        <shortName evidence="2">HTA</shortName>
    </alternativeName>
</protein>
<feature type="active site" evidence="2">
    <location>
        <position position="303"/>
    </location>
</feature>
<accession>A0ABS2P5R7</accession>
<comment type="similarity">
    <text evidence="2">Belongs to the AB hydrolase superfamily. MetX family.</text>
</comment>
<feature type="active site" evidence="2">
    <location>
        <position position="336"/>
    </location>
</feature>
<keyword evidence="2 4" id="KW-0012">Acyltransferase</keyword>
<dbReference type="EMBL" id="JAFBED010000016">
    <property type="protein sequence ID" value="MBM7622263.1"/>
    <property type="molecule type" value="Genomic_DNA"/>
</dbReference>
<feature type="active site" description="Nucleophile" evidence="2">
    <location>
        <position position="144"/>
    </location>
</feature>
<dbReference type="InterPro" id="IPR029058">
    <property type="entry name" value="AB_hydrolase_fold"/>
</dbReference>
<dbReference type="Gene3D" id="1.10.1740.110">
    <property type="match status" value="1"/>
</dbReference>
<gene>
    <name evidence="2" type="primary">metXA</name>
    <name evidence="4" type="ORF">JOC95_004178</name>
</gene>
<dbReference type="NCBIfam" id="TIGR01392">
    <property type="entry name" value="homoserO_Ac_trn"/>
    <property type="match status" value="1"/>
</dbReference>
<comment type="subcellular location">
    <subcellularLocation>
        <location evidence="2">Cytoplasm</location>
    </subcellularLocation>
</comment>
<reference evidence="4 5" key="1">
    <citation type="submission" date="2021-01" db="EMBL/GenBank/DDBJ databases">
        <title>Genomic Encyclopedia of Type Strains, Phase IV (KMG-IV): sequencing the most valuable type-strain genomes for metagenomic binning, comparative biology and taxonomic classification.</title>
        <authorList>
            <person name="Goeker M."/>
        </authorList>
    </citation>
    <scope>NUCLEOTIDE SEQUENCE [LARGE SCALE GENOMIC DNA]</scope>
    <source>
        <strain evidence="4 5">DSM 25879</strain>
    </source>
</reference>
<name>A0ABS2P5R7_9BACI</name>
<keyword evidence="5" id="KW-1185">Reference proteome</keyword>
<dbReference type="EC" id="2.3.1.31" evidence="2"/>
<evidence type="ECO:0000313" key="5">
    <source>
        <dbReference type="Proteomes" id="UP000737402"/>
    </source>
</evidence>
<comment type="catalytic activity">
    <reaction evidence="2">
        <text>L-homoserine + acetyl-CoA = O-acetyl-L-homoserine + CoA</text>
        <dbReference type="Rhea" id="RHEA:13701"/>
        <dbReference type="ChEBI" id="CHEBI:57287"/>
        <dbReference type="ChEBI" id="CHEBI:57288"/>
        <dbReference type="ChEBI" id="CHEBI:57476"/>
        <dbReference type="ChEBI" id="CHEBI:57716"/>
        <dbReference type="EC" id="2.3.1.31"/>
    </reaction>
</comment>
<feature type="binding site" evidence="2">
    <location>
        <position position="337"/>
    </location>
    <ligand>
        <name>substrate</name>
    </ligand>
</feature>
<dbReference type="InterPro" id="IPR008220">
    <property type="entry name" value="HAT_MetX-like"/>
</dbReference>
<dbReference type="HAMAP" id="MF_00296">
    <property type="entry name" value="MetX_acyltransf"/>
    <property type="match status" value="1"/>
</dbReference>
<comment type="caution">
    <text evidence="4">The sequence shown here is derived from an EMBL/GenBank/DDBJ whole genome shotgun (WGS) entry which is preliminary data.</text>
</comment>
<organism evidence="4 5">
    <name type="scientific">Sutcliffiella tianshenii</name>
    <dbReference type="NCBI Taxonomy" id="1463404"/>
    <lineage>
        <taxon>Bacteria</taxon>
        <taxon>Bacillati</taxon>
        <taxon>Bacillota</taxon>
        <taxon>Bacilli</taxon>
        <taxon>Bacillales</taxon>
        <taxon>Bacillaceae</taxon>
        <taxon>Sutcliffiella</taxon>
    </lineage>
</organism>
<keyword evidence="2" id="KW-0963">Cytoplasm</keyword>
<dbReference type="Pfam" id="PF00561">
    <property type="entry name" value="Abhydrolase_1"/>
    <property type="match status" value="1"/>
</dbReference>
<dbReference type="Proteomes" id="UP000737402">
    <property type="component" value="Unassembled WGS sequence"/>
</dbReference>
<keyword evidence="2" id="KW-0028">Amino-acid biosynthesis</keyword>
<feature type="binding site" evidence="2">
    <location>
        <position position="212"/>
    </location>
    <ligand>
        <name>substrate</name>
    </ligand>
</feature>
<dbReference type="Gene3D" id="3.40.50.1820">
    <property type="entry name" value="alpha/beta hydrolase"/>
    <property type="match status" value="1"/>
</dbReference>
<evidence type="ECO:0000313" key="4">
    <source>
        <dbReference type="EMBL" id="MBM7622263.1"/>
    </source>
</evidence>
<dbReference type="GO" id="GO:0004414">
    <property type="term" value="F:homoserine O-acetyltransferase activity"/>
    <property type="evidence" value="ECO:0007669"/>
    <property type="project" value="UniProtKB-EC"/>
</dbReference>
<keyword evidence="1 2" id="KW-0808">Transferase</keyword>
<dbReference type="PANTHER" id="PTHR32268:SF11">
    <property type="entry name" value="HOMOSERINE O-ACETYLTRANSFERASE"/>
    <property type="match status" value="1"/>
</dbReference>